<reference evidence="5" key="1">
    <citation type="submission" date="2022-10" db="EMBL/GenBank/DDBJ databases">
        <title>Tapping the CABI collections for fungal endophytes: first genome assemblies for Collariella, Neodidymelliopsis, Ascochyta clinopodiicola, Didymella pomorum, Didymosphaeria variabile, Neocosmospora piperis and Neocucurbitaria cava.</title>
        <authorList>
            <person name="Hill R."/>
        </authorList>
    </citation>
    <scope>NUCLEOTIDE SEQUENCE</scope>
    <source>
        <strain evidence="5">IMI 366586</strain>
    </source>
</reference>
<evidence type="ECO:0000256" key="1">
    <source>
        <dbReference type="ARBA" id="ARBA00005725"/>
    </source>
</evidence>
<dbReference type="InterPro" id="IPR051609">
    <property type="entry name" value="NmrA/Isoflavone_reductase-like"/>
</dbReference>
<dbReference type="PANTHER" id="PTHR47706">
    <property type="entry name" value="NMRA-LIKE FAMILY PROTEIN"/>
    <property type="match status" value="1"/>
</dbReference>
<comment type="similarity">
    <text evidence="1">Belongs to the NmrA-type oxidoreductase family. Isoflavone reductase subfamily.</text>
</comment>
<sequence length="234" mass="25927">MVVIAVAGGAGCLGRTIVEELVGQGKHKVIVLSRKRPAEGQVMGAPAIEVDYNDVDSMQRVLEEHKVHTVISAIMILKEKAASDMQVNLIKAAGKSRTTKRFMPSEYSIDNQPSIVHIAPNVQWFLDAIDALKETDLEYTRLLLGYFIDFYGMPHVKTHLFPFKYALDVEAKEATLSGTGDEPVSMIYSVDFAKLVVAALDLEVWKETYSVIGETTTFNKMLRKAEQLLVGLPL</sequence>
<dbReference type="OrthoDB" id="419598at2759"/>
<dbReference type="InterPro" id="IPR036291">
    <property type="entry name" value="NAD(P)-bd_dom_sf"/>
</dbReference>
<evidence type="ECO:0000256" key="3">
    <source>
        <dbReference type="ARBA" id="ARBA00023002"/>
    </source>
</evidence>
<evidence type="ECO:0000313" key="5">
    <source>
        <dbReference type="EMBL" id="KAJ4308298.1"/>
    </source>
</evidence>
<keyword evidence="6" id="KW-1185">Reference proteome</keyword>
<dbReference type="EMBL" id="JAPEUR010000547">
    <property type="protein sequence ID" value="KAJ4308298.1"/>
    <property type="molecule type" value="Genomic_DNA"/>
</dbReference>
<keyword evidence="3" id="KW-0560">Oxidoreductase</keyword>
<dbReference type="Gene3D" id="3.40.50.720">
    <property type="entry name" value="NAD(P)-binding Rossmann-like Domain"/>
    <property type="match status" value="1"/>
</dbReference>
<comment type="caution">
    <text evidence="5">The sequence shown here is derived from an EMBL/GenBank/DDBJ whole genome shotgun (WGS) entry which is preliminary data.</text>
</comment>
<dbReference type="InterPro" id="IPR016040">
    <property type="entry name" value="NAD(P)-bd_dom"/>
</dbReference>
<evidence type="ECO:0000259" key="4">
    <source>
        <dbReference type="Pfam" id="PF13460"/>
    </source>
</evidence>
<accession>A0A9W8TAQ7</accession>
<dbReference type="PANTHER" id="PTHR47706:SF4">
    <property type="entry name" value="NMRA-LIKE DOMAIN-CONTAINING PROTEIN"/>
    <property type="match status" value="1"/>
</dbReference>
<organism evidence="5 6">
    <name type="scientific">Fusarium piperis</name>
    <dbReference type="NCBI Taxonomy" id="1435070"/>
    <lineage>
        <taxon>Eukaryota</taxon>
        <taxon>Fungi</taxon>
        <taxon>Dikarya</taxon>
        <taxon>Ascomycota</taxon>
        <taxon>Pezizomycotina</taxon>
        <taxon>Sordariomycetes</taxon>
        <taxon>Hypocreomycetidae</taxon>
        <taxon>Hypocreales</taxon>
        <taxon>Nectriaceae</taxon>
        <taxon>Fusarium</taxon>
        <taxon>Fusarium solani species complex</taxon>
    </lineage>
</organism>
<feature type="domain" description="NAD(P)-binding" evidence="4">
    <location>
        <begin position="8"/>
        <end position="149"/>
    </location>
</feature>
<dbReference type="GO" id="GO:0016491">
    <property type="term" value="F:oxidoreductase activity"/>
    <property type="evidence" value="ECO:0007669"/>
    <property type="project" value="UniProtKB-KW"/>
</dbReference>
<keyword evidence="2" id="KW-0521">NADP</keyword>
<dbReference type="SUPFAM" id="SSF51735">
    <property type="entry name" value="NAD(P)-binding Rossmann-fold domains"/>
    <property type="match status" value="1"/>
</dbReference>
<name>A0A9W8TAQ7_9HYPO</name>
<dbReference type="AlphaFoldDB" id="A0A9W8TAQ7"/>
<dbReference type="Pfam" id="PF13460">
    <property type="entry name" value="NAD_binding_10"/>
    <property type="match status" value="1"/>
</dbReference>
<dbReference type="Proteomes" id="UP001140502">
    <property type="component" value="Unassembled WGS sequence"/>
</dbReference>
<evidence type="ECO:0000313" key="6">
    <source>
        <dbReference type="Proteomes" id="UP001140502"/>
    </source>
</evidence>
<gene>
    <name evidence="5" type="ORF">N0V84_012175</name>
</gene>
<protein>
    <recommendedName>
        <fullName evidence="4">NAD(P)-binding domain-containing protein</fullName>
    </recommendedName>
</protein>
<proteinExistence type="inferred from homology"/>
<evidence type="ECO:0000256" key="2">
    <source>
        <dbReference type="ARBA" id="ARBA00022857"/>
    </source>
</evidence>